<keyword evidence="2" id="KW-0812">Transmembrane</keyword>
<keyword evidence="2" id="KW-0472">Membrane</keyword>
<proteinExistence type="predicted"/>
<keyword evidence="2" id="KW-1133">Transmembrane helix</keyword>
<feature type="compositionally biased region" description="Polar residues" evidence="1">
    <location>
        <begin position="234"/>
        <end position="243"/>
    </location>
</feature>
<accession>A0ABU9ALC6</accession>
<dbReference type="Proteomes" id="UP001367513">
    <property type="component" value="Unassembled WGS sequence"/>
</dbReference>
<evidence type="ECO:0000313" key="4">
    <source>
        <dbReference type="Proteomes" id="UP001367513"/>
    </source>
</evidence>
<keyword evidence="4" id="KW-1185">Reference proteome</keyword>
<comment type="caution">
    <text evidence="3">The sequence shown here is derived from an EMBL/GenBank/DDBJ whole genome shotgun (WGS) entry which is preliminary data.</text>
</comment>
<evidence type="ECO:0000313" key="3">
    <source>
        <dbReference type="EMBL" id="MEK6467257.1"/>
    </source>
</evidence>
<organism evidence="3 4">
    <name type="scientific">Pseudonocardia alni subsp. carboxydivorans</name>
    <dbReference type="NCBI Taxonomy" id="415010"/>
    <lineage>
        <taxon>Bacteria</taxon>
        <taxon>Bacillati</taxon>
        <taxon>Actinomycetota</taxon>
        <taxon>Actinomycetes</taxon>
        <taxon>Pseudonocardiales</taxon>
        <taxon>Pseudonocardiaceae</taxon>
        <taxon>Pseudonocardia</taxon>
    </lineage>
</organism>
<evidence type="ECO:0000256" key="2">
    <source>
        <dbReference type="SAM" id="Phobius"/>
    </source>
</evidence>
<name>A0ABU9ALC6_PSEA5</name>
<reference evidence="3 4" key="1">
    <citation type="submission" date="2024-03" db="EMBL/GenBank/DDBJ databases">
        <title>Draft genome sequence of Pseudonocardia carboxydivorans JCM 14827.</title>
        <authorList>
            <person name="Duangmal K."/>
        </authorList>
    </citation>
    <scope>NUCLEOTIDE SEQUENCE [LARGE SCALE GENOMIC DNA]</scope>
    <source>
        <strain evidence="3 4">JCM 14827</strain>
    </source>
</reference>
<evidence type="ECO:0008006" key="5">
    <source>
        <dbReference type="Google" id="ProtNLM"/>
    </source>
</evidence>
<feature type="transmembrane region" description="Helical" evidence="2">
    <location>
        <begin position="33"/>
        <end position="53"/>
    </location>
</feature>
<dbReference type="EMBL" id="JBBPIX010000023">
    <property type="protein sequence ID" value="MEK6467257.1"/>
    <property type="molecule type" value="Genomic_DNA"/>
</dbReference>
<gene>
    <name evidence="3" type="ORF">WG925_26270</name>
</gene>
<feature type="region of interest" description="Disordered" evidence="1">
    <location>
        <begin position="207"/>
        <end position="243"/>
    </location>
</feature>
<dbReference type="RefSeq" id="WP_346103980.1">
    <property type="nucleotide sequence ID" value="NZ_BAAAOD010000028.1"/>
</dbReference>
<feature type="compositionally biased region" description="Low complexity" evidence="1">
    <location>
        <begin position="220"/>
        <end position="229"/>
    </location>
</feature>
<protein>
    <recommendedName>
        <fullName evidence="5">Capsular polysaccharide biosynthesis protein</fullName>
    </recommendedName>
</protein>
<feature type="transmembrane region" description="Helical" evidence="2">
    <location>
        <begin position="179"/>
        <end position="200"/>
    </location>
</feature>
<feature type="region of interest" description="Disordered" evidence="1">
    <location>
        <begin position="1"/>
        <end position="23"/>
    </location>
</feature>
<evidence type="ECO:0000256" key="1">
    <source>
        <dbReference type="SAM" id="MobiDB-lite"/>
    </source>
</evidence>
<sequence>MDDPTAETSRFAATPPSPATGPPWYRRRAALRAVVVALAVLAGAGGGAVYGLVSGPTFRTAAYVAVTAQDADGQQRATSFAQAFGRIAGEPAVAATAAAELRTPVEQLLRRAEVQTSPDAPLVEIAGLSGDPREATAIANALAGSLVAYGNERSVETSVTLAVFAPAVEPVEPVSASPALLALVGGAAGALLAGLGLFAAASRAPRWTGPVPDAPPQPALAPAAPQLPARRNGANPSSTAVRR</sequence>